<dbReference type="AlphaFoldDB" id="A0A4R0SVH6"/>
<dbReference type="EMBL" id="SHPR01000017">
    <property type="protein sequence ID" value="TCD84273.1"/>
    <property type="molecule type" value="Genomic_DNA"/>
</dbReference>
<evidence type="ECO:0000313" key="1">
    <source>
        <dbReference type="EMBL" id="TCD84273.1"/>
    </source>
</evidence>
<protein>
    <submittedName>
        <fullName evidence="1">Uncharacterized protein</fullName>
    </submittedName>
</protein>
<evidence type="ECO:0000313" key="2">
    <source>
        <dbReference type="Proteomes" id="UP000292241"/>
    </source>
</evidence>
<name>A0A4R0SVH6_BIFLL</name>
<reference evidence="1 2" key="1">
    <citation type="journal article" date="2018" name="Sci. Rep.">
        <title>Genomic diversity and distribution of Bifidobacterium longum subsp. longum across the human lifespan.</title>
        <authorList>
            <person name="Odamaki T."/>
            <person name="Bottacini F."/>
            <person name="Kato K."/>
            <person name="Mitsuyama E."/>
            <person name="Yoshida K."/>
            <person name="Horigome A."/>
            <person name="Xiao J.Z."/>
            <person name="van Sinderen D."/>
        </authorList>
    </citation>
    <scope>NUCLEOTIDE SEQUENCE [LARGE SCALE GENOMIC DNA]</scope>
    <source>
        <strain evidence="1 2">MCC10008</strain>
    </source>
</reference>
<sequence length="240" mass="25508">MSEKDGKRVLSPAEKAEADSLTNKQWLYIIGRSAERGNGEKKGRPDVILTVAERILSDIAAIATVIALGVAVFQISVGNWQFDRSGPRFSWFDTGLVSYTTEATLPDGLSGTGEVQAIVVSNTGRTGDTIVGMGRAGDGDAMVLCTPEFDEDGNLMDRDAVSVGGGTVALQPGDSRLVFAVSVHGPIPVTGGLEVATASGRTYHAERVRYVSRLSVDHYARLPGWFDAQDACVRRLGHLG</sequence>
<dbReference type="Proteomes" id="UP000292241">
    <property type="component" value="Unassembled WGS sequence"/>
</dbReference>
<gene>
    <name evidence="1" type="ORF">MCC10008_0695</name>
</gene>
<dbReference type="RefSeq" id="WP_131211150.1">
    <property type="nucleotide sequence ID" value="NZ_JAPWEL010000018.1"/>
</dbReference>
<proteinExistence type="predicted"/>
<organism evidence="1 2">
    <name type="scientific">Bifidobacterium longum subsp. longum</name>
    <dbReference type="NCBI Taxonomy" id="1679"/>
    <lineage>
        <taxon>Bacteria</taxon>
        <taxon>Bacillati</taxon>
        <taxon>Actinomycetota</taxon>
        <taxon>Actinomycetes</taxon>
        <taxon>Bifidobacteriales</taxon>
        <taxon>Bifidobacteriaceae</taxon>
        <taxon>Bifidobacterium</taxon>
    </lineage>
</organism>
<comment type="caution">
    <text evidence="1">The sequence shown here is derived from an EMBL/GenBank/DDBJ whole genome shotgun (WGS) entry which is preliminary data.</text>
</comment>
<accession>A0A4R0SVH6</accession>